<dbReference type="EC" id="2.3.2.6" evidence="4"/>
<dbReference type="STRING" id="1133849.O3I_012690"/>
<dbReference type="InterPro" id="IPR042203">
    <property type="entry name" value="Leu/Phe-tRNA_Trfase_C"/>
</dbReference>
<evidence type="ECO:0000256" key="4">
    <source>
        <dbReference type="HAMAP-Rule" id="MF_00688"/>
    </source>
</evidence>
<dbReference type="Proteomes" id="UP000006304">
    <property type="component" value="Chromosome"/>
</dbReference>
<dbReference type="InterPro" id="IPR004616">
    <property type="entry name" value="Leu/Phe-tRNA_Trfase"/>
</dbReference>
<comment type="catalytic activity">
    <reaction evidence="4">
        <text>N-terminal L-arginyl-[protein] + L-leucyl-tRNA(Leu) = N-terminal L-leucyl-L-arginyl-[protein] + tRNA(Leu) + H(+)</text>
        <dbReference type="Rhea" id="RHEA:50416"/>
        <dbReference type="Rhea" id="RHEA-COMP:9613"/>
        <dbReference type="Rhea" id="RHEA-COMP:9622"/>
        <dbReference type="Rhea" id="RHEA-COMP:12672"/>
        <dbReference type="Rhea" id="RHEA-COMP:12673"/>
        <dbReference type="ChEBI" id="CHEBI:15378"/>
        <dbReference type="ChEBI" id="CHEBI:64719"/>
        <dbReference type="ChEBI" id="CHEBI:78442"/>
        <dbReference type="ChEBI" id="CHEBI:78494"/>
        <dbReference type="ChEBI" id="CHEBI:133044"/>
        <dbReference type="EC" id="2.3.2.6"/>
    </reaction>
</comment>
<name>K0ETR8_NOCB7</name>
<evidence type="ECO:0000256" key="1">
    <source>
        <dbReference type="ARBA" id="ARBA00022490"/>
    </source>
</evidence>
<dbReference type="GO" id="GO:0008914">
    <property type="term" value="F:leucyl-tRNA--protein transferase activity"/>
    <property type="evidence" value="ECO:0007669"/>
    <property type="project" value="UniProtKB-UniRule"/>
</dbReference>
<organism evidence="5 6">
    <name type="scientific">Nocardia brasiliensis (strain ATCC 700358 / HUJEG-1)</name>
    <dbReference type="NCBI Taxonomy" id="1133849"/>
    <lineage>
        <taxon>Bacteria</taxon>
        <taxon>Bacillati</taxon>
        <taxon>Actinomycetota</taxon>
        <taxon>Actinomycetes</taxon>
        <taxon>Mycobacteriales</taxon>
        <taxon>Nocardiaceae</taxon>
        <taxon>Nocardia</taxon>
    </lineage>
</organism>
<gene>
    <name evidence="4 5" type="primary">aat</name>
    <name evidence="5" type="ORF">O3I_012690</name>
</gene>
<evidence type="ECO:0000256" key="3">
    <source>
        <dbReference type="ARBA" id="ARBA00023315"/>
    </source>
</evidence>
<dbReference type="EMBL" id="CP003876">
    <property type="protein sequence ID" value="AFU00499.1"/>
    <property type="molecule type" value="Genomic_DNA"/>
</dbReference>
<dbReference type="NCBIfam" id="TIGR00667">
    <property type="entry name" value="aat"/>
    <property type="match status" value="1"/>
</dbReference>
<dbReference type="Gene3D" id="3.30.70.3550">
    <property type="entry name" value="Leucyl/phenylalanyl-tRNA-protein transferase, N-terminal domain"/>
    <property type="match status" value="1"/>
</dbReference>
<dbReference type="GO" id="GO:0030163">
    <property type="term" value="P:protein catabolic process"/>
    <property type="evidence" value="ECO:0007669"/>
    <property type="project" value="UniProtKB-UniRule"/>
</dbReference>
<evidence type="ECO:0000313" key="5">
    <source>
        <dbReference type="EMBL" id="AFU00499.1"/>
    </source>
</evidence>
<keyword evidence="1 4" id="KW-0963">Cytoplasm</keyword>
<comment type="catalytic activity">
    <reaction evidence="4">
        <text>L-phenylalanyl-tRNA(Phe) + an N-terminal L-alpha-aminoacyl-[protein] = an N-terminal L-phenylalanyl-L-alpha-aminoacyl-[protein] + tRNA(Phe)</text>
        <dbReference type="Rhea" id="RHEA:43632"/>
        <dbReference type="Rhea" id="RHEA-COMP:9668"/>
        <dbReference type="Rhea" id="RHEA-COMP:9699"/>
        <dbReference type="Rhea" id="RHEA-COMP:10636"/>
        <dbReference type="Rhea" id="RHEA-COMP:10637"/>
        <dbReference type="ChEBI" id="CHEBI:78442"/>
        <dbReference type="ChEBI" id="CHEBI:78531"/>
        <dbReference type="ChEBI" id="CHEBI:78597"/>
        <dbReference type="ChEBI" id="CHEBI:83561"/>
        <dbReference type="EC" id="2.3.2.6"/>
    </reaction>
</comment>
<sequence length="264" mass="28863">MLANRATRTDGTQVGSLGPMSDAGDLMRMYLADPDQPFPSVELADSSGLVAFGGDLSPERLLDAYSAGIFPWYNPGETIHWYCPDPRSILLPTDLRVSRSYRRSVASADYAVTMDRAFAEVMSQCAGPRDKEAGTWIGSDMQAAYLRLHHLGHAHSVEVWRDGELVGGLYGVARGRSFAGESMFSRARDTSKVALYWLCAQLTAWEFALIDCQVASSHLTSLGAIDLPRADYLRLHAQAAARPGLVGPWQFDIPVPHSPKHLPA</sequence>
<reference evidence="5 6" key="1">
    <citation type="journal article" date="2012" name="J. Bacteriol.">
        <title>Complete genome sequence of Nocardia brasiliensis HUJEG-1.</title>
        <authorList>
            <person name="Vera-Cabrera L."/>
            <person name="Ortiz-Lopez R."/>
            <person name="Elizondo-Gonzalez R."/>
            <person name="Perez-Maya A.A."/>
            <person name="Ocampo-Candiani J."/>
        </authorList>
    </citation>
    <scope>NUCLEOTIDE SEQUENCE [LARGE SCALE GENOMIC DNA]</scope>
    <source>
        <strain evidence="6">ATCC 700358</strain>
    </source>
</reference>
<dbReference type="Pfam" id="PF03588">
    <property type="entry name" value="Leu_Phe_trans"/>
    <property type="match status" value="1"/>
</dbReference>
<proteinExistence type="inferred from homology"/>
<dbReference type="InterPro" id="IPR016181">
    <property type="entry name" value="Acyl_CoA_acyltransferase"/>
</dbReference>
<accession>K0ETR8</accession>
<evidence type="ECO:0000256" key="2">
    <source>
        <dbReference type="ARBA" id="ARBA00022679"/>
    </source>
</evidence>
<comment type="catalytic activity">
    <reaction evidence="4">
        <text>N-terminal L-lysyl-[protein] + L-leucyl-tRNA(Leu) = N-terminal L-leucyl-L-lysyl-[protein] + tRNA(Leu) + H(+)</text>
        <dbReference type="Rhea" id="RHEA:12340"/>
        <dbReference type="Rhea" id="RHEA-COMP:9613"/>
        <dbReference type="Rhea" id="RHEA-COMP:9622"/>
        <dbReference type="Rhea" id="RHEA-COMP:12670"/>
        <dbReference type="Rhea" id="RHEA-COMP:12671"/>
        <dbReference type="ChEBI" id="CHEBI:15378"/>
        <dbReference type="ChEBI" id="CHEBI:65249"/>
        <dbReference type="ChEBI" id="CHEBI:78442"/>
        <dbReference type="ChEBI" id="CHEBI:78494"/>
        <dbReference type="ChEBI" id="CHEBI:133043"/>
        <dbReference type="EC" id="2.3.2.6"/>
    </reaction>
</comment>
<evidence type="ECO:0000313" key="6">
    <source>
        <dbReference type="Proteomes" id="UP000006304"/>
    </source>
</evidence>
<keyword evidence="2 4" id="KW-0808">Transferase</keyword>
<dbReference type="GO" id="GO:0005737">
    <property type="term" value="C:cytoplasm"/>
    <property type="evidence" value="ECO:0007669"/>
    <property type="project" value="UniProtKB-SubCell"/>
</dbReference>
<dbReference type="AlphaFoldDB" id="K0ETR8"/>
<dbReference type="FunFam" id="3.40.630.70:FF:000001">
    <property type="entry name" value="Leucyl/phenylalanyl-tRNA--protein transferase"/>
    <property type="match status" value="1"/>
</dbReference>
<dbReference type="HOGENOM" id="CLU_075045_0_0_11"/>
<comment type="subcellular location">
    <subcellularLocation>
        <location evidence="4">Cytoplasm</location>
    </subcellularLocation>
</comment>
<keyword evidence="6" id="KW-1185">Reference proteome</keyword>
<comment type="similarity">
    <text evidence="4">Belongs to the L/F-transferase family.</text>
</comment>
<dbReference type="HAMAP" id="MF_00688">
    <property type="entry name" value="Leu_Phe_trans"/>
    <property type="match status" value="1"/>
</dbReference>
<dbReference type="Gene3D" id="3.40.630.70">
    <property type="entry name" value="Leucyl/phenylalanyl-tRNA-protein transferase, C-terminal domain"/>
    <property type="match status" value="1"/>
</dbReference>
<dbReference type="InterPro" id="IPR042221">
    <property type="entry name" value="Leu/Phe-tRNA_Trfase_N"/>
</dbReference>
<dbReference type="PANTHER" id="PTHR30098:SF2">
    <property type="entry name" value="LEUCYL_PHENYLALANYL-TRNA--PROTEIN TRANSFERASE"/>
    <property type="match status" value="1"/>
</dbReference>
<dbReference type="SUPFAM" id="SSF55729">
    <property type="entry name" value="Acyl-CoA N-acyltransferases (Nat)"/>
    <property type="match status" value="1"/>
</dbReference>
<protein>
    <recommendedName>
        <fullName evidence="4">Leucyl/phenylalanyl-tRNA--protein transferase</fullName>
        <ecNumber evidence="4">2.3.2.6</ecNumber>
    </recommendedName>
    <alternativeName>
        <fullName evidence="4">L/F-transferase</fullName>
    </alternativeName>
    <alternativeName>
        <fullName evidence="4">Leucyltransferase</fullName>
    </alternativeName>
    <alternativeName>
        <fullName evidence="4">Phenyalanyltransferase</fullName>
    </alternativeName>
</protein>
<dbReference type="KEGG" id="nbr:O3I_012690"/>
<dbReference type="PANTHER" id="PTHR30098">
    <property type="entry name" value="LEUCYL/PHENYLALANYL-TRNA--PROTEIN TRANSFERASE"/>
    <property type="match status" value="1"/>
</dbReference>
<comment type="function">
    <text evidence="4">Functions in the N-end rule pathway of protein degradation where it conjugates Leu, Phe and, less efficiently, Met from aminoacyl-tRNAs to the N-termini of proteins containing an N-terminal arginine or lysine.</text>
</comment>
<dbReference type="eggNOG" id="COG2360">
    <property type="taxonomic scope" value="Bacteria"/>
</dbReference>
<keyword evidence="3 4" id="KW-0012">Acyltransferase</keyword>